<dbReference type="Proteomes" id="UP000177817">
    <property type="component" value="Unassembled WGS sequence"/>
</dbReference>
<dbReference type="AlphaFoldDB" id="A0A1G2BMM3"/>
<sequence>MFHKLKQFNDLRKQASSLKNKLAVEKITVDNRAVSLTMDGNQEVQSVLVKGEYLRPESKTELEKHIKDAVNDAVKKAQRVMASKIRESGDFKIPGMS</sequence>
<name>A0A1G2BMM3_9BACT</name>
<organism evidence="1 2">
    <name type="scientific">Candidatus Komeilibacteria bacterium RIFCSPHIGHO2_01_FULL_52_14</name>
    <dbReference type="NCBI Taxonomy" id="1798549"/>
    <lineage>
        <taxon>Bacteria</taxon>
        <taxon>Candidatus Komeiliibacteriota</taxon>
    </lineage>
</organism>
<accession>A0A1G2BMM3</accession>
<evidence type="ECO:0000313" key="2">
    <source>
        <dbReference type="Proteomes" id="UP000177817"/>
    </source>
</evidence>
<gene>
    <name evidence="1" type="ORF">A2677_01760</name>
</gene>
<dbReference type="Gene3D" id="3.30.1310.10">
    <property type="entry name" value="Nucleoid-associated protein YbaB-like domain"/>
    <property type="match status" value="1"/>
</dbReference>
<dbReference type="SUPFAM" id="SSF82607">
    <property type="entry name" value="YbaB-like"/>
    <property type="match status" value="1"/>
</dbReference>
<protein>
    <recommendedName>
        <fullName evidence="3">Nucleoid-associated protein, YbaB/EbfC family</fullName>
    </recommendedName>
</protein>
<evidence type="ECO:0000313" key="1">
    <source>
        <dbReference type="EMBL" id="OGY90383.1"/>
    </source>
</evidence>
<proteinExistence type="predicted"/>
<dbReference type="InterPro" id="IPR004401">
    <property type="entry name" value="YbaB/EbfC"/>
</dbReference>
<dbReference type="GO" id="GO:0003677">
    <property type="term" value="F:DNA binding"/>
    <property type="evidence" value="ECO:0007669"/>
    <property type="project" value="InterPro"/>
</dbReference>
<reference evidence="1 2" key="1">
    <citation type="journal article" date="2016" name="Nat. Commun.">
        <title>Thousands of microbial genomes shed light on interconnected biogeochemical processes in an aquifer system.</title>
        <authorList>
            <person name="Anantharaman K."/>
            <person name="Brown C.T."/>
            <person name="Hug L.A."/>
            <person name="Sharon I."/>
            <person name="Castelle C.J."/>
            <person name="Probst A.J."/>
            <person name="Thomas B.C."/>
            <person name="Singh A."/>
            <person name="Wilkins M.J."/>
            <person name="Karaoz U."/>
            <person name="Brodie E.L."/>
            <person name="Williams K.H."/>
            <person name="Hubbard S.S."/>
            <person name="Banfield J.F."/>
        </authorList>
    </citation>
    <scope>NUCLEOTIDE SEQUENCE [LARGE SCALE GENOMIC DNA]</scope>
</reference>
<dbReference type="InterPro" id="IPR036894">
    <property type="entry name" value="YbaB-like_sf"/>
</dbReference>
<dbReference type="Pfam" id="PF02575">
    <property type="entry name" value="YbaB_DNA_bd"/>
    <property type="match status" value="1"/>
</dbReference>
<comment type="caution">
    <text evidence="1">The sequence shown here is derived from an EMBL/GenBank/DDBJ whole genome shotgun (WGS) entry which is preliminary data.</text>
</comment>
<dbReference type="EMBL" id="MHKK01000011">
    <property type="protein sequence ID" value="OGY90383.1"/>
    <property type="molecule type" value="Genomic_DNA"/>
</dbReference>
<evidence type="ECO:0008006" key="3">
    <source>
        <dbReference type="Google" id="ProtNLM"/>
    </source>
</evidence>